<dbReference type="PANTHER" id="PTHR12818">
    <property type="entry name" value="TRNA (ADENINE(37)-N6)-METHYLTRANSFERASE"/>
    <property type="match status" value="1"/>
</dbReference>
<dbReference type="InterPro" id="IPR036413">
    <property type="entry name" value="YaeB-like_sf"/>
</dbReference>
<dbReference type="InterPro" id="IPR013785">
    <property type="entry name" value="Aldolase_TIM"/>
</dbReference>
<keyword evidence="1" id="KW-0949">S-adenosyl-L-methionine</keyword>
<dbReference type="InterPro" id="IPR023368">
    <property type="entry name" value="UPF0066_cons_site"/>
</dbReference>
<dbReference type="PANTHER" id="PTHR12818:SF0">
    <property type="entry name" value="TRNA (ADENINE(37)-N6)-METHYLTRANSFERASE"/>
    <property type="match status" value="1"/>
</dbReference>
<dbReference type="PROSITE" id="PS51668">
    <property type="entry name" value="TSAA_2"/>
    <property type="match status" value="1"/>
</dbReference>
<feature type="domain" description="TsaA-like" evidence="3">
    <location>
        <begin position="222"/>
        <end position="366"/>
    </location>
</feature>
<dbReference type="InterPro" id="IPR036414">
    <property type="entry name" value="YaeB_N_sf"/>
</dbReference>
<accession>A0A7S0NPT3</accession>
<proteinExistence type="inferred from homology"/>
<dbReference type="EMBL" id="HBER01004463">
    <property type="protein sequence ID" value="CAD8526983.1"/>
    <property type="molecule type" value="Transcribed_RNA"/>
</dbReference>
<dbReference type="NCBIfam" id="TIGR00104">
    <property type="entry name" value="tRNA_TsaA"/>
    <property type="match status" value="1"/>
</dbReference>
<dbReference type="Gene3D" id="3.20.20.70">
    <property type="entry name" value="Aldolase class I"/>
    <property type="match status" value="1"/>
</dbReference>
<sequence>MHAPSLLVQATLRRRLVPTARHTPEELRDGLCDVLAARPSPRRRRVYLEYVLIAGVNDSPGDAERLASFLRPIEFACADATRPRPSGRTGVLVNLIPYNAGAAPSLSQAECFRRPSWPAIDAFQQRLRDRGVWVSVRATRGDEAASACGQLATATRRRTRRIVARVDADGAADAGTGDGDSGGTGACGGVADSRACADARSLRPAAVHTDAHFHRRLEAVTLLPVGWVESPYKERFGTPRQPAVATQVLGAGVQEGAIVLDASRRELTHTLRSLGGFEYVWAITHMHMNTGWRSLVRPPRGPRNERHGVFATRAPHRPNQLALSALRIVEVDEAALRIRVRGLDLLDGTPVLDLKPYVPYTDAVPKAAAGWVDELDDAPDGPDRLDYWPPPAHLMIG</sequence>
<evidence type="ECO:0000313" key="4">
    <source>
        <dbReference type="EMBL" id="CAD8526983.1"/>
    </source>
</evidence>
<dbReference type="InterPro" id="IPR023370">
    <property type="entry name" value="TrmO-like_N"/>
</dbReference>
<dbReference type="PROSITE" id="PS01318">
    <property type="entry name" value="TSAA_1"/>
    <property type="match status" value="1"/>
</dbReference>
<gene>
    <name evidence="4" type="ORF">CLEP1334_LOCUS2204</name>
</gene>
<evidence type="ECO:0000259" key="3">
    <source>
        <dbReference type="PROSITE" id="PS51668"/>
    </source>
</evidence>
<name>A0A7S0NPT3_9EUKA</name>
<dbReference type="CDD" id="cd09281">
    <property type="entry name" value="UPF0066"/>
    <property type="match status" value="1"/>
</dbReference>
<reference evidence="4" key="1">
    <citation type="submission" date="2021-01" db="EMBL/GenBank/DDBJ databases">
        <authorList>
            <person name="Corre E."/>
            <person name="Pelletier E."/>
            <person name="Niang G."/>
            <person name="Scheremetjew M."/>
            <person name="Finn R."/>
            <person name="Kale V."/>
            <person name="Holt S."/>
            <person name="Cochrane G."/>
            <person name="Meng A."/>
            <person name="Brown T."/>
            <person name="Cohen L."/>
        </authorList>
    </citation>
    <scope>NUCLEOTIDE SEQUENCE</scope>
    <source>
        <strain evidence="4">RCC1130</strain>
    </source>
</reference>
<comment type="similarity">
    <text evidence="2">Belongs to the tRNA methyltransferase O family.</text>
</comment>
<dbReference type="InterPro" id="IPR040372">
    <property type="entry name" value="YaeB-like"/>
</dbReference>
<organism evidence="4">
    <name type="scientific">Calcidiscus leptoporus</name>
    <dbReference type="NCBI Taxonomy" id="127549"/>
    <lineage>
        <taxon>Eukaryota</taxon>
        <taxon>Haptista</taxon>
        <taxon>Haptophyta</taxon>
        <taxon>Prymnesiophyceae</taxon>
        <taxon>Coccolithales</taxon>
        <taxon>Calcidiscaceae</taxon>
        <taxon>Calcidiscus</taxon>
    </lineage>
</organism>
<dbReference type="AlphaFoldDB" id="A0A7S0NPT3"/>
<dbReference type="Pfam" id="PF01980">
    <property type="entry name" value="TrmO_N"/>
    <property type="match status" value="1"/>
</dbReference>
<protein>
    <recommendedName>
        <fullName evidence="3">TsaA-like domain-containing protein</fullName>
    </recommendedName>
</protein>
<evidence type="ECO:0000256" key="1">
    <source>
        <dbReference type="ARBA" id="ARBA00022691"/>
    </source>
</evidence>
<dbReference type="SUPFAM" id="SSF118196">
    <property type="entry name" value="YaeB-like"/>
    <property type="match status" value="1"/>
</dbReference>
<evidence type="ECO:0000256" key="2">
    <source>
        <dbReference type="ARBA" id="ARBA00033753"/>
    </source>
</evidence>
<dbReference type="Gene3D" id="2.40.30.70">
    <property type="entry name" value="YaeB-like"/>
    <property type="match status" value="1"/>
</dbReference>